<dbReference type="OrthoDB" id="10617039at2759"/>
<keyword evidence="1" id="KW-0175">Coiled coil</keyword>
<reference evidence="2" key="1">
    <citation type="submission" date="2020-01" db="EMBL/GenBank/DDBJ databases">
        <title>Genome sequence of Kobresia littledalei, the first chromosome-level genome in the family Cyperaceae.</title>
        <authorList>
            <person name="Qu G."/>
        </authorList>
    </citation>
    <scope>NUCLEOTIDE SEQUENCE</scope>
    <source>
        <strain evidence="2">C.B.Clarke</strain>
        <tissue evidence="2">Leaf</tissue>
    </source>
</reference>
<evidence type="ECO:0008006" key="4">
    <source>
        <dbReference type="Google" id="ProtNLM"/>
    </source>
</evidence>
<evidence type="ECO:0000313" key="3">
    <source>
        <dbReference type="Proteomes" id="UP000623129"/>
    </source>
</evidence>
<evidence type="ECO:0000256" key="1">
    <source>
        <dbReference type="SAM" id="Coils"/>
    </source>
</evidence>
<organism evidence="2 3">
    <name type="scientific">Carex littledalei</name>
    <dbReference type="NCBI Taxonomy" id="544730"/>
    <lineage>
        <taxon>Eukaryota</taxon>
        <taxon>Viridiplantae</taxon>
        <taxon>Streptophyta</taxon>
        <taxon>Embryophyta</taxon>
        <taxon>Tracheophyta</taxon>
        <taxon>Spermatophyta</taxon>
        <taxon>Magnoliopsida</taxon>
        <taxon>Liliopsida</taxon>
        <taxon>Poales</taxon>
        <taxon>Cyperaceae</taxon>
        <taxon>Cyperoideae</taxon>
        <taxon>Cariceae</taxon>
        <taxon>Carex</taxon>
        <taxon>Carex subgen. Euthyceras</taxon>
    </lineage>
</organism>
<feature type="coiled-coil region" evidence="1">
    <location>
        <begin position="149"/>
        <end position="176"/>
    </location>
</feature>
<protein>
    <recommendedName>
        <fullName evidence="4">Rx N-terminal domain-containing protein</fullName>
    </recommendedName>
</protein>
<comment type="caution">
    <text evidence="2">The sequence shown here is derived from an EMBL/GenBank/DDBJ whole genome shotgun (WGS) entry which is preliminary data.</text>
</comment>
<sequence>MNGKPVLATLVWLGAPLIKWVNDKVYDHLGNYIFNKACDHLDPGTSIVKRRKLLEAEIPAMLPHLSVAVDKAEKSPKKEKLVDWLERLKVAYYEAKEAIDLLDYEQLEQKVMDDRKALELTEKNERRIQIRLPPQFVSRPLNSKYGVKLKSCIDKLIKLEEEADEFRDLLESNENDRDTDSSNRIVSILKQYTHRESIRYGESERGEEIAIGCL</sequence>
<accession>A0A833RC38</accession>
<dbReference type="Proteomes" id="UP000623129">
    <property type="component" value="Unassembled WGS sequence"/>
</dbReference>
<dbReference type="AlphaFoldDB" id="A0A833RC38"/>
<evidence type="ECO:0000313" key="2">
    <source>
        <dbReference type="EMBL" id="KAF3336556.1"/>
    </source>
</evidence>
<gene>
    <name evidence="2" type="ORF">FCM35_KLT19142</name>
</gene>
<keyword evidence="3" id="KW-1185">Reference proteome</keyword>
<dbReference type="EMBL" id="SWLB01000007">
    <property type="protein sequence ID" value="KAF3336556.1"/>
    <property type="molecule type" value="Genomic_DNA"/>
</dbReference>
<name>A0A833RC38_9POAL</name>
<proteinExistence type="predicted"/>